<gene>
    <name evidence="4" type="ORF">HELFUL_R04430</name>
</gene>
<evidence type="ECO:0000256" key="1">
    <source>
        <dbReference type="SAM" id="MobiDB-lite"/>
    </source>
</evidence>
<dbReference type="PANTHER" id="PTHR22427:SF2">
    <property type="entry name" value="BTB_POZ DOMAIN-CONTAINING PROTEIN 8"/>
    <property type="match status" value="1"/>
</dbReference>
<keyword evidence="5" id="KW-1185">Reference proteome</keyword>
<feature type="compositionally biased region" description="Polar residues" evidence="1">
    <location>
        <begin position="966"/>
        <end position="985"/>
    </location>
</feature>
<name>A0A7L2B2C6_9GRUI</name>
<feature type="domain" description="BTB/POZ" evidence="2">
    <location>
        <begin position="1351"/>
        <end position="1396"/>
    </location>
</feature>
<dbReference type="InterPro" id="IPR043225">
    <property type="entry name" value="BACK_BTBD8"/>
</dbReference>
<organism evidence="4 5">
    <name type="scientific">Heliornis fulica</name>
    <name type="common">sungrebe</name>
    <dbReference type="NCBI Taxonomy" id="54369"/>
    <lineage>
        <taxon>Eukaryota</taxon>
        <taxon>Metazoa</taxon>
        <taxon>Chordata</taxon>
        <taxon>Craniata</taxon>
        <taxon>Vertebrata</taxon>
        <taxon>Euteleostomi</taxon>
        <taxon>Archelosauria</taxon>
        <taxon>Archosauria</taxon>
        <taxon>Dinosauria</taxon>
        <taxon>Saurischia</taxon>
        <taxon>Theropoda</taxon>
        <taxon>Coelurosauria</taxon>
        <taxon>Aves</taxon>
        <taxon>Neognathae</taxon>
        <taxon>Neoaves</taxon>
        <taxon>Gruiformes</taxon>
        <taxon>Heliornithidae</taxon>
        <taxon>Heliornis</taxon>
    </lineage>
</organism>
<feature type="compositionally biased region" description="Basic and acidic residues" evidence="1">
    <location>
        <begin position="220"/>
        <end position="245"/>
    </location>
</feature>
<dbReference type="EMBL" id="VXBZ01009878">
    <property type="protein sequence ID" value="NXP53487.1"/>
    <property type="molecule type" value="Genomic_DNA"/>
</dbReference>
<feature type="compositionally biased region" description="Polar residues" evidence="1">
    <location>
        <begin position="545"/>
        <end position="558"/>
    </location>
</feature>
<feature type="non-terminal residue" evidence="4">
    <location>
        <position position="1396"/>
    </location>
</feature>
<comment type="caution">
    <text evidence="4">The sequence shown here is derived from an EMBL/GenBank/DDBJ whole genome shotgun (WGS) entry which is preliminary data.</text>
</comment>
<feature type="non-terminal residue" evidence="4">
    <location>
        <position position="1"/>
    </location>
</feature>
<feature type="region of interest" description="Disordered" evidence="1">
    <location>
        <begin position="174"/>
        <end position="402"/>
    </location>
</feature>
<feature type="region of interest" description="Disordered" evidence="1">
    <location>
        <begin position="1194"/>
        <end position="1228"/>
    </location>
</feature>
<feature type="region of interest" description="Disordered" evidence="1">
    <location>
        <begin position="810"/>
        <end position="888"/>
    </location>
</feature>
<feature type="region of interest" description="Disordered" evidence="1">
    <location>
        <begin position="696"/>
        <end position="727"/>
    </location>
</feature>
<dbReference type="PANTHER" id="PTHR22427">
    <property type="entry name" value="GH15728P"/>
    <property type="match status" value="1"/>
</dbReference>
<feature type="compositionally biased region" description="Polar residues" evidence="1">
    <location>
        <begin position="1000"/>
        <end position="1012"/>
    </location>
</feature>
<feature type="compositionally biased region" description="Low complexity" evidence="1">
    <location>
        <begin position="332"/>
        <end position="345"/>
    </location>
</feature>
<evidence type="ECO:0000259" key="3">
    <source>
        <dbReference type="Pfam" id="PF26017"/>
    </source>
</evidence>
<evidence type="ECO:0000313" key="5">
    <source>
        <dbReference type="Proteomes" id="UP000590868"/>
    </source>
</evidence>
<feature type="compositionally biased region" description="Basic and acidic residues" evidence="1">
    <location>
        <begin position="531"/>
        <end position="543"/>
    </location>
</feature>
<feature type="region of interest" description="Disordered" evidence="1">
    <location>
        <begin position="419"/>
        <end position="654"/>
    </location>
</feature>
<feature type="compositionally biased region" description="Low complexity" evidence="1">
    <location>
        <begin position="852"/>
        <end position="861"/>
    </location>
</feature>
<feature type="compositionally biased region" description="Low complexity" evidence="1">
    <location>
        <begin position="441"/>
        <end position="459"/>
    </location>
</feature>
<dbReference type="Pfam" id="PF26017">
    <property type="entry name" value="BACK_BTBD8"/>
    <property type="match status" value="1"/>
</dbReference>
<evidence type="ECO:0000259" key="2">
    <source>
        <dbReference type="Pfam" id="PF15363"/>
    </source>
</evidence>
<feature type="compositionally biased region" description="Polar residues" evidence="1">
    <location>
        <begin position="460"/>
        <end position="472"/>
    </location>
</feature>
<protein>
    <submittedName>
        <fullName evidence="4">K1107 protein</fullName>
    </submittedName>
</protein>
<dbReference type="Proteomes" id="UP000590868">
    <property type="component" value="Unassembled WGS sequence"/>
</dbReference>
<dbReference type="InterPro" id="IPR027907">
    <property type="entry name" value="BTBD8_C"/>
</dbReference>
<feature type="compositionally biased region" description="Polar residues" evidence="1">
    <location>
        <begin position="620"/>
        <end position="650"/>
    </location>
</feature>
<feature type="region of interest" description="Disordered" evidence="1">
    <location>
        <begin position="934"/>
        <end position="1035"/>
    </location>
</feature>
<accession>A0A7L2B2C6</accession>
<feature type="compositionally biased region" description="Basic and acidic residues" evidence="1">
    <location>
        <begin position="573"/>
        <end position="588"/>
    </location>
</feature>
<feature type="domain" description="BTBD8 BACK" evidence="3">
    <location>
        <begin position="1"/>
        <end position="40"/>
    </location>
</feature>
<feature type="compositionally biased region" description="Polar residues" evidence="1">
    <location>
        <begin position="601"/>
        <end position="611"/>
    </location>
</feature>
<dbReference type="CDD" id="cd14733">
    <property type="entry name" value="BACK"/>
    <property type="match status" value="1"/>
</dbReference>
<feature type="compositionally biased region" description="Basic and acidic residues" evidence="1">
    <location>
        <begin position="360"/>
        <end position="373"/>
    </location>
</feature>
<evidence type="ECO:0000313" key="4">
    <source>
        <dbReference type="EMBL" id="NXP53487.1"/>
    </source>
</evidence>
<dbReference type="Pfam" id="PF15363">
    <property type="entry name" value="BTBD8_C"/>
    <property type="match status" value="1"/>
</dbReference>
<feature type="compositionally biased region" description="Polar residues" evidence="1">
    <location>
        <begin position="206"/>
        <end position="217"/>
    </location>
</feature>
<dbReference type="OrthoDB" id="409642at2759"/>
<reference evidence="4 5" key="1">
    <citation type="submission" date="2019-09" db="EMBL/GenBank/DDBJ databases">
        <title>Bird 10,000 Genomes (B10K) Project - Family phase.</title>
        <authorList>
            <person name="Zhang G."/>
        </authorList>
    </citation>
    <scope>NUCLEOTIDE SEQUENCE [LARGE SCALE GENOMIC DNA]</scope>
    <source>
        <strain evidence="4">B10K-DU-001-55</strain>
        <tissue evidence="4">Muscle</tissue>
    </source>
</reference>
<feature type="compositionally biased region" description="Polar residues" evidence="1">
    <location>
        <begin position="1198"/>
        <end position="1228"/>
    </location>
</feature>
<sequence>MESDRLINSLPQVKWTEAALALASRLQEECVTFIVANFLYIVQSEGFSNLLQAQAMSSKPDLLELIFNAIEKSINNENSCILLIAVDTLLDSTNVKEMGFTCKIQALRDKLWVFLVQSFYAVRHTESWKLMRPDHQQKIQAAAFDKGDDRRLGKKPIFTSSQLNKAITESAGIRNTSWTEHSRKDCWGDSSTNQDKMKSDGLGASGHTSSTNRNTVNKVSKHDDVKGKDGKKVVSKITKDSKPGEKAASPKARAVIKTKIENNGNVKAESTLLTKQDMEKTSSASGQKNSGSGKGLKNHEGKIAGARPKVLMVTPSVQIKTKPVKKTMGKESPSSGTAAGTSSKPANSDIDTQTASEQAEELKDDKLGEEKKQTVKTKSSVKTPNGVTNKKKKTELEANVTTSRYVTNQYMLPYRYNLTKKSTGKGCNEQNTQTVLKKKVNVSSNSSVQQRSQSTSTNSPKNQGPQGESPNSLKLGMSPKHNEEKNVLQHLIQTTLPEKHPSAKKKSVKQSQTPVAKATAKVTPKTQAPSKHPEIINNKDLKLKTTGQSVLKSQSTAQKHSRCESPVVQKNGHTSEHRSSGQKLEKNMADTVAGQLHDSNEGCSAKQSESSKPVMESGSKDNNLLPSVQPNKQKLSDSSENGENKIQSECSPPITEKTVSKLHVSLQNEMEARQVCGDQTGIEQIKDTQKDYDKAESHSHACSPSDGYSDFSKETNQKATVSELGKHSKSIKVSTERSDIETGLNYGENALPSFSRTINKEDGTSSPQIQMEGFLTADEVIDSPALTECKSVTADLDDLSECSTEQITEKCSPSYTEPIDPTEMTESHENAEIPFVDHWSAGTLDPKESPESDTGSATTSSDDIKPRSEDYDAGGSQDDEGSNERGISKCSTMLCHDFLGRSSSDTSTPEELKMYDSSLRIEVKMKKEGSDLFRINSTSDDEIPRKRPDIWTHQETARTNTRESKSSNFGSAQFTQEADQVSSSADETEDDRSEAENVAENFTPSNVPTQKFQGIDNLAFEDATENDSASQEFSKTKNFKRSVLLSVDECEELGSDDRVETHTSCQHSIDPLTPSEVFDSVSQEQHGKTFYSRFEDGFLDRKQHKYRDNRSDESENSLLHLHGTQIPGKENQGASVTEQNCLEKVHSASGPCPGEIQKVNTKNEVGSEFHQCNKYLDNDAKSQERPCHLNLHQREANSDVQKSSSAKPVEASKSQILTQEGQVRDSQLATTECAKTDLLPGDIDDYDTMGQTCMYEHRPSKTLSPIYEMDVGEAIEQRMDSETAVLDVDFEDQQFAEQDWTLLRQLLSEQDANIGFKNSVPEDLNLAQCLINQTLFLARDGTNPQGTPQVDTFSRWTELMSPLDDSSASITVASFSSEDCSSPQGEWTILELETHH</sequence>
<proteinExistence type="predicted"/>
<feature type="compositionally biased region" description="Basic and acidic residues" evidence="1">
    <location>
        <begin position="942"/>
        <end position="965"/>
    </location>
</feature>
<feature type="compositionally biased region" description="Polar residues" evidence="1">
    <location>
        <begin position="281"/>
        <end position="291"/>
    </location>
</feature>